<evidence type="ECO:0000313" key="3">
    <source>
        <dbReference type="EMBL" id="SDE14369.1"/>
    </source>
</evidence>
<evidence type="ECO:0000259" key="2">
    <source>
        <dbReference type="Pfam" id="PF08327"/>
    </source>
</evidence>
<keyword evidence="4" id="KW-1185">Reference proteome</keyword>
<protein>
    <submittedName>
        <fullName evidence="3">Uncharacterized conserved protein YndB, AHSA1/START domain</fullName>
    </submittedName>
</protein>
<dbReference type="OrthoDB" id="9795306at2"/>
<dbReference type="RefSeq" id="WP_091149075.1">
    <property type="nucleotide sequence ID" value="NZ_FNAI01000004.1"/>
</dbReference>
<dbReference type="InterPro" id="IPR013538">
    <property type="entry name" value="ASHA1/2-like_C"/>
</dbReference>
<proteinExistence type="inferred from homology"/>
<dbReference type="Pfam" id="PF08327">
    <property type="entry name" value="AHSA1"/>
    <property type="match status" value="1"/>
</dbReference>
<feature type="domain" description="Activator of Hsp90 ATPase homologue 1/2-like C-terminal" evidence="2">
    <location>
        <begin position="24"/>
        <end position="161"/>
    </location>
</feature>
<dbReference type="EMBL" id="FNAI01000004">
    <property type="protein sequence ID" value="SDE14369.1"/>
    <property type="molecule type" value="Genomic_DNA"/>
</dbReference>
<evidence type="ECO:0000313" key="4">
    <source>
        <dbReference type="Proteomes" id="UP000199072"/>
    </source>
</evidence>
<reference evidence="3 4" key="1">
    <citation type="submission" date="2016-10" db="EMBL/GenBank/DDBJ databases">
        <authorList>
            <person name="de Groot N.N."/>
        </authorList>
    </citation>
    <scope>NUCLEOTIDE SEQUENCE [LARGE SCALE GENOMIC DNA]</scope>
    <source>
        <strain evidence="3 4">47C3B</strain>
    </source>
</reference>
<organism evidence="3 4">
    <name type="scientific">Mucilaginibacter pineti</name>
    <dbReference type="NCBI Taxonomy" id="1391627"/>
    <lineage>
        <taxon>Bacteria</taxon>
        <taxon>Pseudomonadati</taxon>
        <taxon>Bacteroidota</taxon>
        <taxon>Sphingobacteriia</taxon>
        <taxon>Sphingobacteriales</taxon>
        <taxon>Sphingobacteriaceae</taxon>
        <taxon>Mucilaginibacter</taxon>
    </lineage>
</organism>
<dbReference type="SUPFAM" id="SSF55961">
    <property type="entry name" value="Bet v1-like"/>
    <property type="match status" value="1"/>
</dbReference>
<sequence length="162" mass="18331">MKNETIISKDLANKKLHITRHFAAPVAKVWKAWTESELLDKWWAPRPWKAETKSMDFTEGGFWLYCMAGPNGERSWCRVDFTKIDAGKSFSAVASFCDEDGNLISDFPKMYWLNVFEPAETGTKLEVDLSFDSEADLEKIVAMGFEAGFTMGLGNLDELLEA</sequence>
<comment type="similarity">
    <text evidence="1">Belongs to the AHA1 family.</text>
</comment>
<dbReference type="Proteomes" id="UP000199072">
    <property type="component" value="Unassembled WGS sequence"/>
</dbReference>
<gene>
    <name evidence="3" type="ORF">SAMN05216464_104108</name>
</gene>
<dbReference type="STRING" id="1391627.SAMN05216464_104108"/>
<dbReference type="CDD" id="cd07814">
    <property type="entry name" value="SRPBCC_CalC_Aha1-like"/>
    <property type="match status" value="1"/>
</dbReference>
<accession>A0A1G7AHU2</accession>
<name>A0A1G7AHU2_9SPHI</name>
<dbReference type="AlphaFoldDB" id="A0A1G7AHU2"/>
<dbReference type="InterPro" id="IPR023393">
    <property type="entry name" value="START-like_dom_sf"/>
</dbReference>
<dbReference type="Gene3D" id="3.30.530.20">
    <property type="match status" value="1"/>
</dbReference>
<evidence type="ECO:0000256" key="1">
    <source>
        <dbReference type="ARBA" id="ARBA00006817"/>
    </source>
</evidence>